<evidence type="ECO:0000313" key="1">
    <source>
        <dbReference type="Proteomes" id="UP000818029"/>
    </source>
</evidence>
<dbReference type="RefSeq" id="XP_016702131.1">
    <property type="nucleotide sequence ID" value="XM_016846642.1"/>
</dbReference>
<gene>
    <name evidence="2" type="primary">LOC107917273</name>
</gene>
<sequence length="143" mass="16143">MGFLGYIMSADGIRVDPSKVSVVINWKTPKNITEVRSFLGLDGYYRRFVKDFSMIALSMTLLLQNNVEFVWSEECQQSFDQLKKMLTEAPVLTQPELEKVNVVADVLSQKSSLFTFQALNAHLSVNEDGSVLAELNAKPVFFQ</sequence>
<reference evidence="1" key="1">
    <citation type="journal article" date="2020" name="Nat. Genet.">
        <title>Genomic diversifications of five Gossypium allopolyploid species and their impact on cotton improvement.</title>
        <authorList>
            <person name="Chen Z.J."/>
            <person name="Sreedasyam A."/>
            <person name="Ando A."/>
            <person name="Song Q."/>
            <person name="De Santiago L.M."/>
            <person name="Hulse-Kemp A.M."/>
            <person name="Ding M."/>
            <person name="Ye W."/>
            <person name="Kirkbride R.C."/>
            <person name="Jenkins J."/>
            <person name="Plott C."/>
            <person name="Lovell J."/>
            <person name="Lin Y.M."/>
            <person name="Vaughn R."/>
            <person name="Liu B."/>
            <person name="Simpson S."/>
            <person name="Scheffler B.E."/>
            <person name="Wen L."/>
            <person name="Saski C.A."/>
            <person name="Grover C.E."/>
            <person name="Hu G."/>
            <person name="Conover J.L."/>
            <person name="Carlson J.W."/>
            <person name="Shu S."/>
            <person name="Boston L.B."/>
            <person name="Williams M."/>
            <person name="Peterson D.G."/>
            <person name="McGee K."/>
            <person name="Jones D.C."/>
            <person name="Wendel J.F."/>
            <person name="Stelly D.M."/>
            <person name="Grimwood J."/>
            <person name="Schmutz J."/>
        </authorList>
    </citation>
    <scope>NUCLEOTIDE SEQUENCE [LARGE SCALE GENOMIC DNA]</scope>
    <source>
        <strain evidence="1">cv. TM-1</strain>
    </source>
</reference>
<accession>A0A1U8KHV4</accession>
<dbReference type="AlphaFoldDB" id="A0A1U8KHV4"/>
<dbReference type="FunFam" id="3.30.70.270:FF:000020">
    <property type="entry name" value="Transposon Tf2-6 polyprotein-like Protein"/>
    <property type="match status" value="1"/>
</dbReference>
<protein>
    <submittedName>
        <fullName evidence="2">Uncharacterized mitochondrial protein AtMg00860-like</fullName>
    </submittedName>
</protein>
<evidence type="ECO:0000313" key="2">
    <source>
        <dbReference type="RefSeq" id="XP_016702131.1"/>
    </source>
</evidence>
<dbReference type="Proteomes" id="UP000818029">
    <property type="component" value="Chromosome A01"/>
</dbReference>
<dbReference type="PANTHER" id="PTHR37984:SF5">
    <property type="entry name" value="PROTEIN NYNRIN-LIKE"/>
    <property type="match status" value="1"/>
</dbReference>
<dbReference type="InterPro" id="IPR043128">
    <property type="entry name" value="Rev_trsase/Diguanyl_cyclase"/>
</dbReference>
<organism evidence="1 2">
    <name type="scientific">Gossypium hirsutum</name>
    <name type="common">Upland cotton</name>
    <name type="synonym">Gossypium mexicanum</name>
    <dbReference type="NCBI Taxonomy" id="3635"/>
    <lineage>
        <taxon>Eukaryota</taxon>
        <taxon>Viridiplantae</taxon>
        <taxon>Streptophyta</taxon>
        <taxon>Embryophyta</taxon>
        <taxon>Tracheophyta</taxon>
        <taxon>Spermatophyta</taxon>
        <taxon>Magnoliopsida</taxon>
        <taxon>eudicotyledons</taxon>
        <taxon>Gunneridae</taxon>
        <taxon>Pentapetalae</taxon>
        <taxon>rosids</taxon>
        <taxon>malvids</taxon>
        <taxon>Malvales</taxon>
        <taxon>Malvaceae</taxon>
        <taxon>Malvoideae</taxon>
        <taxon>Gossypium</taxon>
    </lineage>
</organism>
<dbReference type="GeneID" id="107917273"/>
<reference evidence="2" key="2">
    <citation type="submission" date="2025-08" db="UniProtKB">
        <authorList>
            <consortium name="RefSeq"/>
        </authorList>
    </citation>
    <scope>IDENTIFICATION</scope>
</reference>
<dbReference type="PaxDb" id="3635-A0A1U8KHV4"/>
<keyword evidence="1" id="KW-1185">Reference proteome</keyword>
<dbReference type="KEGG" id="ghi:107917273"/>
<proteinExistence type="predicted"/>
<dbReference type="SUPFAM" id="SSF56672">
    <property type="entry name" value="DNA/RNA polymerases"/>
    <property type="match status" value="1"/>
</dbReference>
<dbReference type="Gene3D" id="3.30.70.270">
    <property type="match status" value="1"/>
</dbReference>
<dbReference type="InterPro" id="IPR043502">
    <property type="entry name" value="DNA/RNA_pol_sf"/>
</dbReference>
<name>A0A1U8KHV4_GOSHI</name>
<dbReference type="InterPro" id="IPR050951">
    <property type="entry name" value="Retrovirus_Pol_polyprotein"/>
</dbReference>
<dbReference type="PANTHER" id="PTHR37984">
    <property type="entry name" value="PROTEIN CBG26694"/>
    <property type="match status" value="1"/>
</dbReference>
<dbReference type="SMR" id="A0A1U8KHV4"/>
<dbReference type="STRING" id="3635.A0A1U8KHV4"/>